<dbReference type="PANTHER" id="PTHR33264:SF8">
    <property type="entry name" value="EXPRESSED PROTEIN"/>
    <property type="match status" value="1"/>
</dbReference>
<feature type="compositionally biased region" description="Basic and acidic residues" evidence="1">
    <location>
        <begin position="24"/>
        <end position="40"/>
    </location>
</feature>
<proteinExistence type="predicted"/>
<evidence type="ECO:0000256" key="1">
    <source>
        <dbReference type="SAM" id="MobiDB-lite"/>
    </source>
</evidence>
<dbReference type="Proteomes" id="UP000734854">
    <property type="component" value="Unassembled WGS sequence"/>
</dbReference>
<reference evidence="2 3" key="1">
    <citation type="submission" date="2020-08" db="EMBL/GenBank/DDBJ databases">
        <title>Plant Genome Project.</title>
        <authorList>
            <person name="Zhang R.-G."/>
        </authorList>
    </citation>
    <scope>NUCLEOTIDE SEQUENCE [LARGE SCALE GENOMIC DNA]</scope>
    <source>
        <tissue evidence="2">Rhizome</tissue>
    </source>
</reference>
<keyword evidence="3" id="KW-1185">Reference proteome</keyword>
<dbReference type="AlphaFoldDB" id="A0A8J5KLV7"/>
<feature type="region of interest" description="Disordered" evidence="1">
    <location>
        <begin position="1"/>
        <end position="40"/>
    </location>
</feature>
<organism evidence="2 3">
    <name type="scientific">Zingiber officinale</name>
    <name type="common">Ginger</name>
    <name type="synonym">Amomum zingiber</name>
    <dbReference type="NCBI Taxonomy" id="94328"/>
    <lineage>
        <taxon>Eukaryota</taxon>
        <taxon>Viridiplantae</taxon>
        <taxon>Streptophyta</taxon>
        <taxon>Embryophyta</taxon>
        <taxon>Tracheophyta</taxon>
        <taxon>Spermatophyta</taxon>
        <taxon>Magnoliopsida</taxon>
        <taxon>Liliopsida</taxon>
        <taxon>Zingiberales</taxon>
        <taxon>Zingiberaceae</taxon>
        <taxon>Zingiber</taxon>
    </lineage>
</organism>
<gene>
    <name evidence="2" type="ORF">ZIOFF_060876</name>
</gene>
<feature type="compositionally biased region" description="Basic residues" evidence="1">
    <location>
        <begin position="1"/>
        <end position="11"/>
    </location>
</feature>
<name>A0A8J5KLV7_ZINOF</name>
<accession>A0A8J5KLV7</accession>
<sequence length="303" mass="33418">MVRKRVRRRGRALSPSASPAKRGLPSDDRRRPPRVDKDPATRRAALEEAAGATTAGCVALCCCCPCGLLNLLFVVALKLPAELLRRALLRRRWRRKQRRAKPRGWKPKDFAFCEDDDDLTLHDRGLTSEGTSTWPVISQSQDMAELEKEMLSKFRTAGFWRSLSGQQNGGAGGAANLCIKVVAGGVEDREKCNAQQTVVSKTIKNKYGPLKTPNQRTVSLSKVLYPSRWLSAAVWTAELREKVGAGLWGTATAVFLSAEPDEPTLTRQGMSERSPVLCADAAVSRAYFTVEHSGPRKIPVDLY</sequence>
<dbReference type="PANTHER" id="PTHR33264">
    <property type="entry name" value="EXPRESSED PROTEIN"/>
    <property type="match status" value="1"/>
</dbReference>
<dbReference type="EMBL" id="JACMSC010000016">
    <property type="protein sequence ID" value="KAG6484082.1"/>
    <property type="molecule type" value="Genomic_DNA"/>
</dbReference>
<evidence type="ECO:0000313" key="2">
    <source>
        <dbReference type="EMBL" id="KAG6484082.1"/>
    </source>
</evidence>
<comment type="caution">
    <text evidence="2">The sequence shown here is derived from an EMBL/GenBank/DDBJ whole genome shotgun (WGS) entry which is preliminary data.</text>
</comment>
<protein>
    <submittedName>
        <fullName evidence="2">Uncharacterized protein</fullName>
    </submittedName>
</protein>
<evidence type="ECO:0000313" key="3">
    <source>
        <dbReference type="Proteomes" id="UP000734854"/>
    </source>
</evidence>